<dbReference type="PROSITE" id="PS50835">
    <property type="entry name" value="IG_LIKE"/>
    <property type="match status" value="1"/>
</dbReference>
<sequence>MKWSNHILSICLCVISSLTFAQRISVDNTLSAQQLIEDTFSQGCVEISNITSPINGSLSNLGSFGYFQSASSNFPFQNGLVLTSGNANSAGNTTNNDVLNDGTIAWGGDTDLENILGISSGDLEETMNATVIEFDFISISNTVQFNYIFASENYFANFPCIDDFVDGFAFLIREVGTTAYNNIAVIPGTNMPIRSNNVHGQIDGFCNAENEQFFDGNNLGDTNYNGRTVPLTATAAIIPNVQYHIKLVIADTRDVNFDSAVFIEGNSFNAAVELGDDITTCASDVLLNANINNAQASYSWFRDNTLLNGEVQSSLNATVSGTYRVEIDIPLADSTCTITDEIVINLSNTQSSSTITDIEVCDDQSNDGVDVFNINSKDSEAINSVASGGNYVVSYHISETDAQNNNNPISGNYTNTSNPQTIFVRIEDVDNGCLAFNDFQLMVNPRPTITQPATLLVCDDQVADGFTEIDLNQVNDEITNGQSNLQVTYHFTQSDADMGINIIPMPYVNTSPNDMVFVSVINPQTGCRSTTTLDISLLENPVIANQQNYYIDACDQDRDGFANFDITSVEADILNGLTGVSITYHENEQDALSGSNPIADPTNYANTTIEEQIVFIRVIDPNTGCVSIAPIEIHSNLLLTGTNILDFSLCDIDNDGVEAFSFLSIQDIIVFDIPDLDVTFYESESDRDNGVNPIDESADYFPTSNPQTIYISISSPTCTEISEFDLILNEIQTFPPIGPQVVCDEDQDGFTTIDLTQFDQQLFENQSGFDVAYFGSQADAENNLNQLPAFYNNISNPFTVYARVRSSTSFCADVTSFEVEVVDAPIVNVPSPIIQCDDDQDGFFIINLEDRNNEMIGNTPDRSITFFNTQDDADANTNSISNPQTYNAQTEDVFARIENTITGCFVTQSLSIILNTLPELTTITDFRICENDTDNVGDFILSTKDAEILNGETDKQVFYFLNENDANNGNNPIDKFSSFQNTSNPQEIFVRVENDTDPDCFGVSSFLLEVGTNPPFNEPTDLFICDDMSNDTFETIDLDTIATQVTDGITESLEVTFYTTLEDAEASTNAVSSEFTNTSNPQEVFVQISNGSNCTSITSFIINVIPVPMVTDPEPFEQCDVNFDGRVNWDLTDSEVNILDVRQENISVSYFETLEEAELDANPIADPENFENFSNPQTVYIKVINTISNCPVVLPIELIINLPPSFNDFSSYEICDNSGNSFDLNIINDVIVDNTQDRTISYFSTLQDATNQTNVLDTNYTYQTTNDTIHIRIENTVTGCVFIYPFQLVVNPLPIANTPNDIVFCDDNFDGFLDIDLEEQTAAILGTQSNAIFAVTYHNSLDDANASNDALSSPYTTSDNETIYARVTNTQTSCFSTTSFNTIINPLPLTDIPDQTICPENFPLVVSAETGFTDDTYLWSTGETTPEIEITEIGTYDVTVTTISGCSVTSIFNVIESEPANIDVVEVVDFSDPNNVTITVTGIGDYIYQLDDFEPQESNFFENVGLGFHTLTIIDVNGCASVTREILVIDAPKFFTPNNDGDFDTWHIVGVETLPGTIVNIFDRYGKLLKQLSFNSRGWNGMYNGSLMPATDYWFSADVRRGDIAFTVKGHFALRR</sequence>
<comment type="caution">
    <text evidence="3">The sequence shown here is derived from an EMBL/GenBank/DDBJ whole genome shotgun (WGS) entry which is preliminary data.</text>
</comment>
<evidence type="ECO:0000313" key="3">
    <source>
        <dbReference type="EMBL" id="MCC1485262.1"/>
    </source>
</evidence>
<keyword evidence="4" id="KW-1185">Reference proteome</keyword>
<protein>
    <submittedName>
        <fullName evidence="3">T9SS type B sorting domain-containing protein</fullName>
    </submittedName>
</protein>
<dbReference type="NCBIfam" id="TIGR04131">
    <property type="entry name" value="Bac_Flav_CTERM"/>
    <property type="match status" value="1"/>
</dbReference>
<feature type="domain" description="Ig-like" evidence="2">
    <location>
        <begin position="239"/>
        <end position="356"/>
    </location>
</feature>
<dbReference type="RefSeq" id="WP_227477753.1">
    <property type="nucleotide sequence ID" value="NZ_JAFMPT010000018.1"/>
</dbReference>
<dbReference type="InterPro" id="IPR007110">
    <property type="entry name" value="Ig-like_dom"/>
</dbReference>
<dbReference type="NCBIfam" id="NF038133">
    <property type="entry name" value="choice_anch_L"/>
    <property type="match status" value="1"/>
</dbReference>
<evidence type="ECO:0000256" key="1">
    <source>
        <dbReference type="SAM" id="SignalP"/>
    </source>
</evidence>
<dbReference type="Pfam" id="PF13585">
    <property type="entry name" value="CHU_C"/>
    <property type="match status" value="1"/>
</dbReference>
<proteinExistence type="predicted"/>
<evidence type="ECO:0000313" key="4">
    <source>
        <dbReference type="Proteomes" id="UP000778797"/>
    </source>
</evidence>
<gene>
    <name evidence="3" type="ORF">J1C55_11725</name>
</gene>
<accession>A0ABS8ESI9</accession>
<keyword evidence="1" id="KW-0732">Signal</keyword>
<dbReference type="EMBL" id="JAFMPT010000018">
    <property type="protein sequence ID" value="MCC1485262.1"/>
    <property type="molecule type" value="Genomic_DNA"/>
</dbReference>
<dbReference type="Proteomes" id="UP000778797">
    <property type="component" value="Unassembled WGS sequence"/>
</dbReference>
<organism evidence="3 4">
    <name type="scientific">Winogradskyella immobilis</name>
    <dbReference type="NCBI Taxonomy" id="2816852"/>
    <lineage>
        <taxon>Bacteria</taxon>
        <taxon>Pseudomonadati</taxon>
        <taxon>Bacteroidota</taxon>
        <taxon>Flavobacteriia</taxon>
        <taxon>Flavobacteriales</taxon>
        <taxon>Flavobacteriaceae</taxon>
        <taxon>Winogradskyella</taxon>
    </lineage>
</organism>
<dbReference type="InterPro" id="IPR049804">
    <property type="entry name" value="Choice_anch_L"/>
</dbReference>
<feature type="chain" id="PRO_5046583484" evidence="1">
    <location>
        <begin position="22"/>
        <end position="1616"/>
    </location>
</feature>
<feature type="signal peptide" evidence="1">
    <location>
        <begin position="1"/>
        <end position="21"/>
    </location>
</feature>
<dbReference type="InterPro" id="IPR026341">
    <property type="entry name" value="T9SS_type_B"/>
</dbReference>
<reference evidence="4" key="1">
    <citation type="submission" date="2021-03" db="EMBL/GenBank/DDBJ databases">
        <title>Genome of Cognatishimia sp. F0-27.</title>
        <authorList>
            <person name="Ping X."/>
        </authorList>
    </citation>
    <scope>NUCLEOTIDE SEQUENCE [LARGE SCALE GENOMIC DNA]</scope>
    <source>
        <strain evidence="4">E313</strain>
    </source>
</reference>
<name>A0ABS8ESI9_9FLAO</name>
<reference evidence="4" key="2">
    <citation type="submission" date="2023-07" db="EMBL/GenBank/DDBJ databases">
        <title>Genome of Winogradskyella sp. E313.</title>
        <authorList>
            <person name="Zhou Y."/>
        </authorList>
    </citation>
    <scope>NUCLEOTIDE SEQUENCE [LARGE SCALE GENOMIC DNA]</scope>
    <source>
        <strain evidence="4">E313</strain>
    </source>
</reference>
<evidence type="ECO:0000259" key="2">
    <source>
        <dbReference type="PROSITE" id="PS50835"/>
    </source>
</evidence>